<dbReference type="GO" id="GO:0046872">
    <property type="term" value="F:metal ion binding"/>
    <property type="evidence" value="ECO:0007669"/>
    <property type="project" value="UniProtKB-KW"/>
</dbReference>
<reference evidence="6 7" key="1">
    <citation type="submission" date="2024-06" db="EMBL/GenBank/DDBJ databases">
        <title>A chromosome level genome sequence of Diviner's sage (Salvia divinorum).</title>
        <authorList>
            <person name="Ford S.A."/>
            <person name="Ro D.-K."/>
            <person name="Ness R.W."/>
            <person name="Phillips M.A."/>
        </authorList>
    </citation>
    <scope>NUCLEOTIDE SEQUENCE [LARGE SCALE GENOMIC DNA]</scope>
    <source>
        <strain evidence="6">SAF-2024a</strain>
        <tissue evidence="6">Leaf</tissue>
    </source>
</reference>
<name>A0ABD1GJN3_SALDI</name>
<feature type="domain" description="LIM zinc-binding" evidence="5">
    <location>
        <begin position="11"/>
        <end position="71"/>
    </location>
</feature>
<evidence type="ECO:0000313" key="7">
    <source>
        <dbReference type="Proteomes" id="UP001567538"/>
    </source>
</evidence>
<evidence type="ECO:0000256" key="3">
    <source>
        <dbReference type="ARBA" id="ARBA00023038"/>
    </source>
</evidence>
<evidence type="ECO:0000256" key="4">
    <source>
        <dbReference type="PROSITE-ProRule" id="PRU00125"/>
    </source>
</evidence>
<feature type="domain" description="LIM zinc-binding" evidence="5">
    <location>
        <begin position="109"/>
        <end position="169"/>
    </location>
</feature>
<dbReference type="PROSITE" id="PS50023">
    <property type="entry name" value="LIM_DOMAIN_2"/>
    <property type="match status" value="2"/>
</dbReference>
<dbReference type="FunFam" id="2.10.110.10:FF:000002">
    <property type="entry name" value="LIM domain and actin-binding 1"/>
    <property type="match status" value="2"/>
</dbReference>
<evidence type="ECO:0000256" key="1">
    <source>
        <dbReference type="ARBA" id="ARBA00022723"/>
    </source>
</evidence>
<dbReference type="GO" id="GO:0051015">
    <property type="term" value="F:actin filament binding"/>
    <property type="evidence" value="ECO:0007669"/>
    <property type="project" value="UniProtKB-ARBA"/>
</dbReference>
<gene>
    <name evidence="6" type="primary">WLIM1</name>
    <name evidence="6" type="ORF">AAHA92_21194</name>
</gene>
<dbReference type="SMART" id="SM00132">
    <property type="entry name" value="LIM"/>
    <property type="match status" value="2"/>
</dbReference>
<keyword evidence="7" id="KW-1185">Reference proteome</keyword>
<comment type="caution">
    <text evidence="6">The sequence shown here is derived from an EMBL/GenBank/DDBJ whole genome shotgun (WGS) entry which is preliminary data.</text>
</comment>
<keyword evidence="1 4" id="KW-0479">Metal-binding</keyword>
<sequence>MAFTQFAGTTQKCTACQKTVYLVDRLAADHRVFHKACFRCHHCKGTLKLGNYNSFEGVLYCRHHYDQLFKRTGSLRKSFDGTPKVVKTEKFQENENAIKISCMFGGTMERCIGCVKTVYPIEKVSVNGAAYHKSCFKCSYGGCTISPSNYIAHEGVLFCKHHHMQLIMAKGNLSQLESESIKESAPVAPTFVAEVEFQDDEAEAEPEPETSPQC</sequence>
<proteinExistence type="predicted"/>
<dbReference type="PANTHER" id="PTHR24206">
    <property type="entry name" value="OS06G0237300 PROTEIN"/>
    <property type="match status" value="1"/>
</dbReference>
<dbReference type="EMBL" id="JBEAFC010000008">
    <property type="protein sequence ID" value="KAL1544326.1"/>
    <property type="molecule type" value="Genomic_DNA"/>
</dbReference>
<evidence type="ECO:0000256" key="2">
    <source>
        <dbReference type="ARBA" id="ARBA00022833"/>
    </source>
</evidence>
<dbReference type="AlphaFoldDB" id="A0ABD1GJN3"/>
<organism evidence="6 7">
    <name type="scientific">Salvia divinorum</name>
    <name type="common">Maria pastora</name>
    <name type="synonym">Diviner's sage</name>
    <dbReference type="NCBI Taxonomy" id="28513"/>
    <lineage>
        <taxon>Eukaryota</taxon>
        <taxon>Viridiplantae</taxon>
        <taxon>Streptophyta</taxon>
        <taxon>Embryophyta</taxon>
        <taxon>Tracheophyta</taxon>
        <taxon>Spermatophyta</taxon>
        <taxon>Magnoliopsida</taxon>
        <taxon>eudicotyledons</taxon>
        <taxon>Gunneridae</taxon>
        <taxon>Pentapetalae</taxon>
        <taxon>asterids</taxon>
        <taxon>lamiids</taxon>
        <taxon>Lamiales</taxon>
        <taxon>Lamiaceae</taxon>
        <taxon>Nepetoideae</taxon>
        <taxon>Mentheae</taxon>
        <taxon>Salviinae</taxon>
        <taxon>Salvia</taxon>
        <taxon>Salvia subgen. Calosphace</taxon>
    </lineage>
</organism>
<dbReference type="Pfam" id="PF00412">
    <property type="entry name" value="LIM"/>
    <property type="match status" value="2"/>
</dbReference>
<dbReference type="GO" id="GO:0051017">
    <property type="term" value="P:actin filament bundle assembly"/>
    <property type="evidence" value="ECO:0007669"/>
    <property type="project" value="UniProtKB-ARBA"/>
</dbReference>
<dbReference type="SUPFAM" id="SSF57716">
    <property type="entry name" value="Glucocorticoid receptor-like (DNA-binding domain)"/>
    <property type="match status" value="4"/>
</dbReference>
<dbReference type="PROSITE" id="PS00478">
    <property type="entry name" value="LIM_DOMAIN_1"/>
    <property type="match status" value="1"/>
</dbReference>
<keyword evidence="3 4" id="KW-0440">LIM domain</keyword>
<dbReference type="Proteomes" id="UP001567538">
    <property type="component" value="Unassembled WGS sequence"/>
</dbReference>
<evidence type="ECO:0000313" key="6">
    <source>
        <dbReference type="EMBL" id="KAL1544326.1"/>
    </source>
</evidence>
<accession>A0ABD1GJN3</accession>
<dbReference type="InterPro" id="IPR001781">
    <property type="entry name" value="Znf_LIM"/>
</dbReference>
<dbReference type="Gene3D" id="2.10.110.10">
    <property type="entry name" value="Cysteine Rich Protein"/>
    <property type="match status" value="2"/>
</dbReference>
<protein>
    <submittedName>
        <fullName evidence="6">LIM domain-containing protein wlim1</fullName>
    </submittedName>
</protein>
<keyword evidence="2 4" id="KW-0862">Zinc</keyword>
<evidence type="ECO:0000259" key="5">
    <source>
        <dbReference type="PROSITE" id="PS50023"/>
    </source>
</evidence>